<dbReference type="CDD" id="cd10936">
    <property type="entry name" value="CE4_DAC2"/>
    <property type="match status" value="1"/>
</dbReference>
<dbReference type="InterPro" id="IPR006837">
    <property type="entry name" value="Divergent_DAC"/>
</dbReference>
<dbReference type="Proteomes" id="UP000182101">
    <property type="component" value="Chromosome"/>
</dbReference>
<dbReference type="EMBL" id="CP018024">
    <property type="protein sequence ID" value="APD88696.1"/>
    <property type="molecule type" value="Genomic_DNA"/>
</dbReference>
<dbReference type="AlphaFoldDB" id="A0AAC9NQJ7"/>
<reference evidence="2 3" key="1">
    <citation type="submission" date="2016-11" db="EMBL/GenBank/DDBJ databases">
        <title>Networking in microbes: conjugative elements and plasmids in the genus Alteromonas.</title>
        <authorList>
            <person name="Lopez-Perez M."/>
            <person name="Ramon-Marco N."/>
            <person name="Rodriguez-Valera F."/>
        </authorList>
    </citation>
    <scope>NUCLEOTIDE SEQUENCE [LARGE SCALE GENOMIC DNA]</scope>
    <source>
        <strain evidence="2 3">CP48</strain>
    </source>
</reference>
<protein>
    <recommendedName>
        <fullName evidence="4">Divergent polysaccharide deacetylase family protein</fullName>
    </recommendedName>
</protein>
<feature type="region of interest" description="Disordered" evidence="1">
    <location>
        <begin position="299"/>
        <end position="318"/>
    </location>
</feature>
<dbReference type="GO" id="GO:0005975">
    <property type="term" value="P:carbohydrate metabolic process"/>
    <property type="evidence" value="ECO:0007669"/>
    <property type="project" value="InterPro"/>
</dbReference>
<dbReference type="PANTHER" id="PTHR30105:SF2">
    <property type="entry name" value="DIVERGENT POLYSACCHARIDE DEACETYLASE SUPERFAMILY"/>
    <property type="match status" value="1"/>
</dbReference>
<dbReference type="Gene3D" id="3.20.20.370">
    <property type="entry name" value="Glycoside hydrolase/deacetylase"/>
    <property type="match status" value="1"/>
</dbReference>
<sequence length="318" mass="35263">MLLRLLTPCIIFVLCGLVSPYVKAKSDIIIILDDLGYRPSDIAAFSLPKEVTFSILPQTPLASEIAQRAEKEGRAVMLHMPMQARNGKNMGPLGLSIDMYAGAITHNVRRAMKSVPNAVGINNHMGSAFTGQREAMEALLKEVKRQGLFFVDSRTTVLSKGKEIAEQLGVPNASRQVFLDHRLEPAFLLQQFNEMKRIAKRDGRVLVIGHPHPATINFLQTHLPLLEKEGFSLSSVADYFPDAPKVAKQFPNVHEQTAGLSHHIIANKNIADKNITLKDITLKDNLAFTNKVNSENLEHTRYSTRKASPEITDVAPNE</sequence>
<evidence type="ECO:0000313" key="3">
    <source>
        <dbReference type="Proteomes" id="UP000182101"/>
    </source>
</evidence>
<dbReference type="RefSeq" id="WP_071958459.1">
    <property type="nucleotide sequence ID" value="NZ_CP018024.1"/>
</dbReference>
<dbReference type="Pfam" id="PF04748">
    <property type="entry name" value="Polysacc_deac_2"/>
    <property type="match status" value="1"/>
</dbReference>
<evidence type="ECO:0008006" key="4">
    <source>
        <dbReference type="Google" id="ProtNLM"/>
    </source>
</evidence>
<accession>A0AAC9NQJ7</accession>
<dbReference type="PANTHER" id="PTHR30105">
    <property type="entry name" value="UNCHARACTERIZED YIBQ-RELATED"/>
    <property type="match status" value="1"/>
</dbReference>
<dbReference type="InterPro" id="IPR011330">
    <property type="entry name" value="Glyco_hydro/deAcase_b/a-brl"/>
</dbReference>
<organism evidence="2 3">
    <name type="scientific">Alteromonas mediterranea</name>
    <dbReference type="NCBI Taxonomy" id="314275"/>
    <lineage>
        <taxon>Bacteria</taxon>
        <taxon>Pseudomonadati</taxon>
        <taxon>Pseudomonadota</taxon>
        <taxon>Gammaproteobacteria</taxon>
        <taxon>Alteromonadales</taxon>
        <taxon>Alteromonadaceae</taxon>
        <taxon>Alteromonas/Salinimonas group</taxon>
        <taxon>Alteromonas</taxon>
    </lineage>
</organism>
<evidence type="ECO:0000256" key="1">
    <source>
        <dbReference type="SAM" id="MobiDB-lite"/>
    </source>
</evidence>
<evidence type="ECO:0000313" key="2">
    <source>
        <dbReference type="EMBL" id="APD88696.1"/>
    </source>
</evidence>
<gene>
    <name evidence="2" type="ORF">BM524_02100</name>
</gene>
<name>A0AAC9NQJ7_9ALTE</name>
<proteinExistence type="predicted"/>
<dbReference type="SUPFAM" id="SSF88713">
    <property type="entry name" value="Glycoside hydrolase/deacetylase"/>
    <property type="match status" value="1"/>
</dbReference>